<organism evidence="1 2">
    <name type="scientific">Bacteroides reticulotermitis JCM 10512</name>
    <dbReference type="NCBI Taxonomy" id="1445607"/>
    <lineage>
        <taxon>Bacteria</taxon>
        <taxon>Pseudomonadati</taxon>
        <taxon>Bacteroidota</taxon>
        <taxon>Bacteroidia</taxon>
        <taxon>Bacteroidales</taxon>
        <taxon>Bacteroidaceae</taxon>
        <taxon>Bacteroides</taxon>
    </lineage>
</organism>
<evidence type="ECO:0000313" key="1">
    <source>
        <dbReference type="EMBL" id="GAE86234.1"/>
    </source>
</evidence>
<dbReference type="PROSITE" id="PS51257">
    <property type="entry name" value="PROKAR_LIPOPROTEIN"/>
    <property type="match status" value="1"/>
</dbReference>
<dbReference type="EMBL" id="BAIV01000038">
    <property type="protein sequence ID" value="GAE86234.1"/>
    <property type="molecule type" value="Genomic_DNA"/>
</dbReference>
<evidence type="ECO:0000313" key="2">
    <source>
        <dbReference type="Proteomes" id="UP000019131"/>
    </source>
</evidence>
<protein>
    <submittedName>
        <fullName evidence="1">Uncharacterized protein</fullName>
    </submittedName>
</protein>
<comment type="caution">
    <text evidence="1">The sequence shown here is derived from an EMBL/GenBank/DDBJ whole genome shotgun (WGS) entry which is preliminary data.</text>
</comment>
<dbReference type="Proteomes" id="UP000019131">
    <property type="component" value="Unassembled WGS sequence"/>
</dbReference>
<name>W4V0G9_9BACE</name>
<proteinExistence type="predicted"/>
<keyword evidence="2" id="KW-1185">Reference proteome</keyword>
<gene>
    <name evidence="1" type="ORF">JCM10512_4730</name>
</gene>
<dbReference type="AlphaFoldDB" id="W4V0G9"/>
<sequence length="163" mass="18776">MRLENKLKTNSDMKHWYFIGLLLLIGVSSCKRAPVEIPVKELKRLVLARGDTAAYNKLILVSADKKRPEDNLIYAMIMAHRYNYAPAYSEVYNCLERIFATYGNVMDDTTKEMALKYLNEGVELKDYNALSILRSLYEEGVYLPKDTAMVEKLDEEMKAHSPL</sequence>
<reference evidence="1 2" key="1">
    <citation type="journal article" date="2014" name="Genome Announc.">
        <title>Draft Genome Sequence of Bacteroides reticulotermitis Strain JCM 10512T, Isolated from the Gut of a Termite.</title>
        <authorList>
            <person name="Yuki M."/>
            <person name="Oshima K."/>
            <person name="Suda W."/>
            <person name="Sakamoto M."/>
            <person name="Iida T."/>
            <person name="Hattori M."/>
            <person name="Ohkuma M."/>
        </authorList>
    </citation>
    <scope>NUCLEOTIDE SEQUENCE [LARGE SCALE GENOMIC DNA]</scope>
    <source>
        <strain evidence="1 2">JCM 10512</strain>
    </source>
</reference>
<accession>W4V0G9</accession>